<proteinExistence type="predicted"/>
<dbReference type="InterPro" id="IPR002656">
    <property type="entry name" value="Acyl_transf_3_dom"/>
</dbReference>
<feature type="transmembrane region" description="Helical" evidence="1">
    <location>
        <begin position="49"/>
        <end position="72"/>
    </location>
</feature>
<feature type="transmembrane region" description="Helical" evidence="1">
    <location>
        <begin position="92"/>
        <end position="112"/>
    </location>
</feature>
<comment type="caution">
    <text evidence="3">The sequence shown here is derived from an EMBL/GenBank/DDBJ whole genome shotgun (WGS) entry which is preliminary data.</text>
</comment>
<dbReference type="GO" id="GO:0000271">
    <property type="term" value="P:polysaccharide biosynthetic process"/>
    <property type="evidence" value="ECO:0007669"/>
    <property type="project" value="TreeGrafter"/>
</dbReference>
<feature type="domain" description="Acyltransferase 3" evidence="2">
    <location>
        <begin position="9"/>
        <end position="356"/>
    </location>
</feature>
<feature type="transmembrane region" description="Helical" evidence="1">
    <location>
        <begin position="180"/>
        <end position="198"/>
    </location>
</feature>
<feature type="transmembrane region" description="Helical" evidence="1">
    <location>
        <begin position="205"/>
        <end position="226"/>
    </location>
</feature>
<gene>
    <name evidence="3" type="ORF">F0P94_14645</name>
</gene>
<evidence type="ECO:0000259" key="2">
    <source>
        <dbReference type="Pfam" id="PF01757"/>
    </source>
</evidence>
<keyword evidence="1" id="KW-0472">Membrane</keyword>
<dbReference type="GO" id="GO:0016020">
    <property type="term" value="C:membrane"/>
    <property type="evidence" value="ECO:0007669"/>
    <property type="project" value="TreeGrafter"/>
</dbReference>
<feature type="transmembrane region" description="Helical" evidence="1">
    <location>
        <begin position="339"/>
        <end position="364"/>
    </location>
</feature>
<dbReference type="Pfam" id="PF01757">
    <property type="entry name" value="Acyl_transf_3"/>
    <property type="match status" value="1"/>
</dbReference>
<keyword evidence="3" id="KW-0012">Acyltransferase</keyword>
<accession>A0A5N1IM34</accession>
<dbReference type="Proteomes" id="UP000326570">
    <property type="component" value="Unassembled WGS sequence"/>
</dbReference>
<dbReference type="PANTHER" id="PTHR23028:SF53">
    <property type="entry name" value="ACYL_TRANSF_3 DOMAIN-CONTAINING PROTEIN"/>
    <property type="match status" value="1"/>
</dbReference>
<evidence type="ECO:0000313" key="4">
    <source>
        <dbReference type="Proteomes" id="UP000326570"/>
    </source>
</evidence>
<evidence type="ECO:0000313" key="3">
    <source>
        <dbReference type="EMBL" id="KAA9331132.1"/>
    </source>
</evidence>
<dbReference type="InterPro" id="IPR050879">
    <property type="entry name" value="Acyltransferase_3"/>
</dbReference>
<feature type="transmembrane region" description="Helical" evidence="1">
    <location>
        <begin position="310"/>
        <end position="332"/>
    </location>
</feature>
<dbReference type="EMBL" id="VTWT01000008">
    <property type="protein sequence ID" value="KAA9331132.1"/>
    <property type="molecule type" value="Genomic_DNA"/>
</dbReference>
<dbReference type="RefSeq" id="WP_150904655.1">
    <property type="nucleotide sequence ID" value="NZ_VTWT01000008.1"/>
</dbReference>
<keyword evidence="1" id="KW-0812">Transmembrane</keyword>
<reference evidence="3 4" key="1">
    <citation type="submission" date="2019-09" db="EMBL/GenBank/DDBJ databases">
        <title>Genome sequence of Adhaeribacter sp. M2.</title>
        <authorList>
            <person name="Srinivasan S."/>
        </authorList>
    </citation>
    <scope>NUCLEOTIDE SEQUENCE [LARGE SCALE GENOMIC DNA]</scope>
    <source>
        <strain evidence="3 4">M2</strain>
    </source>
</reference>
<dbReference type="GO" id="GO:0016747">
    <property type="term" value="F:acyltransferase activity, transferring groups other than amino-acyl groups"/>
    <property type="evidence" value="ECO:0007669"/>
    <property type="project" value="InterPro"/>
</dbReference>
<sequence length="389" mass="44543">MSTGKIYFKNLDSIRFFAALMVFLAHGISPSYQYLPIENTVWEKLLTLISSGGTGVSIFFVLSGFLITYLLIQEYETTKTISVRNFYMRRVLRIWPLYYLVVTFSFFIYPFIKNLIGIDNPLGSNVLYHLTFLSNFDVINIQENCPGNDAMSQGITWSVSIEEQFYLFWPLIFAFLPRKGWFFAILFIIGGSVYFRILNHENNSVLYFHTFSVLADLGIGGLAAYLVKKFAPVKRFFENTGSKTHLLLFAFSFCLLFWGDPLFSFKYGNAIGRIVIAASFALIITAQALTKTNSRLDLSRLTFPNNWGKYTYGIYLLHPIAITILDVLVRVLNVPKTNFISLFLIGILGFVLTLILSKTSFIYFEARFLKLKHRFDTEKKAPETLVAAK</sequence>
<dbReference type="PANTHER" id="PTHR23028">
    <property type="entry name" value="ACETYLTRANSFERASE"/>
    <property type="match status" value="1"/>
</dbReference>
<feature type="transmembrane region" description="Helical" evidence="1">
    <location>
        <begin position="246"/>
        <end position="263"/>
    </location>
</feature>
<keyword evidence="3" id="KW-0808">Transferase</keyword>
<name>A0A5N1IM34_9BACT</name>
<feature type="transmembrane region" description="Helical" evidence="1">
    <location>
        <begin position="12"/>
        <end position="29"/>
    </location>
</feature>
<dbReference type="AlphaFoldDB" id="A0A5N1IM34"/>
<protein>
    <submittedName>
        <fullName evidence="3">Acyltransferase</fullName>
    </submittedName>
</protein>
<keyword evidence="1" id="KW-1133">Transmembrane helix</keyword>
<feature type="transmembrane region" description="Helical" evidence="1">
    <location>
        <begin position="270"/>
        <end position="290"/>
    </location>
</feature>
<keyword evidence="4" id="KW-1185">Reference proteome</keyword>
<evidence type="ECO:0000256" key="1">
    <source>
        <dbReference type="SAM" id="Phobius"/>
    </source>
</evidence>
<organism evidence="3 4">
    <name type="scientific">Adhaeribacter soli</name>
    <dbReference type="NCBI Taxonomy" id="2607655"/>
    <lineage>
        <taxon>Bacteria</taxon>
        <taxon>Pseudomonadati</taxon>
        <taxon>Bacteroidota</taxon>
        <taxon>Cytophagia</taxon>
        <taxon>Cytophagales</taxon>
        <taxon>Hymenobacteraceae</taxon>
        <taxon>Adhaeribacter</taxon>
    </lineage>
</organism>